<evidence type="ECO:0000256" key="1">
    <source>
        <dbReference type="ARBA" id="ARBA00004123"/>
    </source>
</evidence>
<name>A0ABM3QK98_SPIOL</name>
<comment type="similarity">
    <text evidence="2 7">Belongs to the Mediator complex subunit 14 family.</text>
</comment>
<dbReference type="PANTHER" id="PTHR12809">
    <property type="entry name" value="MEDIATOR COMPLEX SUBUNIT"/>
    <property type="match status" value="1"/>
</dbReference>
<feature type="region of interest" description="Disordered" evidence="8">
    <location>
        <begin position="756"/>
        <end position="800"/>
    </location>
</feature>
<reference evidence="11" key="2">
    <citation type="submission" date="2025-08" db="UniProtKB">
        <authorList>
            <consortium name="RefSeq"/>
        </authorList>
    </citation>
    <scope>IDENTIFICATION</scope>
    <source>
        <tissue evidence="11">Leaf</tissue>
    </source>
</reference>
<keyword evidence="10" id="KW-1185">Reference proteome</keyword>
<reference evidence="10" key="1">
    <citation type="journal article" date="2021" name="Nat. Commun.">
        <title>Genomic analyses provide insights into spinach domestication and the genetic basis of agronomic traits.</title>
        <authorList>
            <person name="Cai X."/>
            <person name="Sun X."/>
            <person name="Xu C."/>
            <person name="Sun H."/>
            <person name="Wang X."/>
            <person name="Ge C."/>
            <person name="Zhang Z."/>
            <person name="Wang Q."/>
            <person name="Fei Z."/>
            <person name="Jiao C."/>
            <person name="Wang Q."/>
        </authorList>
    </citation>
    <scope>NUCLEOTIDE SEQUENCE [LARGE SCALE GENOMIC DNA]</scope>
    <source>
        <strain evidence="10">cv. Varoflay</strain>
    </source>
</reference>
<comment type="function">
    <text evidence="7">Component of the Mediator complex, a coactivator involved in the regulated transcription of nearly all RNA polymerase II-dependent genes. Mediator functions as a bridge to convey information from gene-specific regulatory proteins to the basal RNA polymerase II transcription machinery. Mediator is recruited to promoters by direct interactions with regulatory proteins and serves as a scaffold for the assembly of a functional preinitiation complex with RNA polymerase II and the general transcription factors.</text>
</comment>
<organism evidence="10 11">
    <name type="scientific">Spinacia oleracea</name>
    <name type="common">Spinach</name>
    <dbReference type="NCBI Taxonomy" id="3562"/>
    <lineage>
        <taxon>Eukaryota</taxon>
        <taxon>Viridiplantae</taxon>
        <taxon>Streptophyta</taxon>
        <taxon>Embryophyta</taxon>
        <taxon>Tracheophyta</taxon>
        <taxon>Spermatophyta</taxon>
        <taxon>Magnoliopsida</taxon>
        <taxon>eudicotyledons</taxon>
        <taxon>Gunneridae</taxon>
        <taxon>Pentapetalae</taxon>
        <taxon>Caryophyllales</taxon>
        <taxon>Chenopodiaceae</taxon>
        <taxon>Chenopodioideae</taxon>
        <taxon>Anserineae</taxon>
        <taxon>Spinacia</taxon>
    </lineage>
</organism>
<feature type="region of interest" description="Disordered" evidence="8">
    <location>
        <begin position="293"/>
        <end position="314"/>
    </location>
</feature>
<dbReference type="InterPro" id="IPR055122">
    <property type="entry name" value="Med14_N"/>
</dbReference>
<dbReference type="RefSeq" id="XP_056683788.1">
    <property type="nucleotide sequence ID" value="XM_056827810.1"/>
</dbReference>
<comment type="subcellular location">
    <subcellularLocation>
        <location evidence="1 7">Nucleus</location>
    </subcellularLocation>
</comment>
<gene>
    <name evidence="11" type="primary">LOC110774933</name>
</gene>
<dbReference type="Pfam" id="PF08638">
    <property type="entry name" value="Med14"/>
    <property type="match status" value="1"/>
</dbReference>
<dbReference type="InterPro" id="IPR013947">
    <property type="entry name" value="Mediator_Med14"/>
</dbReference>
<evidence type="ECO:0000256" key="7">
    <source>
        <dbReference type="RuleBase" id="RU365082"/>
    </source>
</evidence>
<evidence type="ECO:0000313" key="10">
    <source>
        <dbReference type="Proteomes" id="UP000813463"/>
    </source>
</evidence>
<evidence type="ECO:0000256" key="4">
    <source>
        <dbReference type="ARBA" id="ARBA00023159"/>
    </source>
</evidence>
<keyword evidence="5 7" id="KW-0804">Transcription</keyword>
<keyword evidence="4 7" id="KW-0010">Activator</keyword>
<dbReference type="Proteomes" id="UP000813463">
    <property type="component" value="Chromosome 4"/>
</dbReference>
<dbReference type="PANTHER" id="PTHR12809:SF2">
    <property type="entry name" value="MEDIATOR OF RNA POLYMERASE II TRANSCRIPTION SUBUNIT 14"/>
    <property type="match status" value="1"/>
</dbReference>
<evidence type="ECO:0000256" key="8">
    <source>
        <dbReference type="SAM" id="MobiDB-lite"/>
    </source>
</evidence>
<feature type="compositionally biased region" description="Polar residues" evidence="8">
    <location>
        <begin position="756"/>
        <end position="765"/>
    </location>
</feature>
<accession>A0ABM3QK98</accession>
<evidence type="ECO:0000256" key="2">
    <source>
        <dbReference type="ARBA" id="ARBA00007813"/>
    </source>
</evidence>
<keyword evidence="3 7" id="KW-0805">Transcription regulation</keyword>
<comment type="subunit">
    <text evidence="7">Component of the Mediator complex.</text>
</comment>
<evidence type="ECO:0000256" key="6">
    <source>
        <dbReference type="ARBA" id="ARBA00023242"/>
    </source>
</evidence>
<evidence type="ECO:0000313" key="11">
    <source>
        <dbReference type="RefSeq" id="XP_056683788.1"/>
    </source>
</evidence>
<feature type="compositionally biased region" description="Polar residues" evidence="8">
    <location>
        <begin position="774"/>
        <end position="785"/>
    </location>
</feature>
<feature type="compositionally biased region" description="Basic and acidic residues" evidence="8">
    <location>
        <begin position="786"/>
        <end position="800"/>
    </location>
</feature>
<evidence type="ECO:0000259" key="9">
    <source>
        <dbReference type="Pfam" id="PF08638"/>
    </source>
</evidence>
<protein>
    <recommendedName>
        <fullName evidence="7">Mediator of RNA polymerase II transcription subunit 14</fullName>
    </recommendedName>
    <alternativeName>
        <fullName evidence="7">Mediator complex subunit 14</fullName>
    </alternativeName>
</protein>
<dbReference type="GeneID" id="110774933"/>
<keyword evidence="6 7" id="KW-0539">Nucleus</keyword>
<evidence type="ECO:0000256" key="3">
    <source>
        <dbReference type="ARBA" id="ARBA00023015"/>
    </source>
</evidence>
<proteinExistence type="inferred from homology"/>
<feature type="compositionally biased region" description="Low complexity" evidence="8">
    <location>
        <begin position="293"/>
        <end position="307"/>
    </location>
</feature>
<feature type="domain" description="Mediator complex subunit MED14 N-terminal" evidence="9">
    <location>
        <begin position="9"/>
        <end position="197"/>
    </location>
</feature>
<evidence type="ECO:0000256" key="5">
    <source>
        <dbReference type="ARBA" id="ARBA00023163"/>
    </source>
</evidence>
<sequence>MAELGQQTVDFSTLVSRAAEDSFISLKELVEKSKSSDMSDSEKKINLLKFIVKTQQRMLRLNVLAKWCQQVPLVQYCQQLASTLSSHDTCFSQTADSLYFMHEGLQQARAPMYDVPSAIEVLLTGSYERLPKCIEDVGMQSSLNEVQQKPALRKLDILVRSKLLETTLPKEISEVKVSDGTALLRVDGEFQVLVTLGYRGHLHLWRILHMELLVGERSGAIKLEELRRFALGDDLERRMAAADEQQNPFMILYSVLHEFCVALIMDTVIRQVHALRQGRWKDAIKFELISDGSTTQGASTSSTQLSQDGEYEASGQRTPGVKIVYWLDLDKNSGTSDGGACPFIKIEPGPNLQIKCIHSTFVIDPSTGKEAEFYLDLSCIDVEKLLLKAIRCNRYTRLLEINKELTKNCQIFRGDGDVLLHCNKDETEVDHKKKDAGSIAKESDGQEVLFVRAYGSSFFILGINIRNGRYQLQSSRNIITPSVLSDSEEILNQGSLSAAEIFVNLRSKSILHLFASIGKFLGLEVFENGFSSVKVPKDILIGASFLLMGFPDCGSSYFLLMQLDKEFKIVFELVEKQPEPGKSSNFIVGRVKKIDVGQMQMLEDEMNLSILDVRKVGAFMPGAVIPNQSSDYGLLSNFGHDGLMSVTLCPPSSFSSVVDEVFELEKGTSGPYSVPNISSSISTSAAHLGSLPLNLPSSKVGTVSPKREGNAQLSHINPAVKFSTHYNGSLYQGAHVKGLSQSSSVSSLPFSQQRHNAMQKLSVSKSEQDLASLRSPQSVEVSSFRSMDEDHPRFTNEQSRDVISGRSLRLSSLQSAVARVSVSDANGTAVKSWATTPVYAGCRTVSEHDKDSKKRKVSDMLNSLPLLRGLADGASKRRKVSTDQPSVYSAISSNTICNPEGYTYGNLLADANKGNAPSGVYISALLHVVRHCSLCIKHAMLTSQMEALDIPFVEETGLNAFVNIWFRLPSARGNSWPHICLRLGKPGSLCWDVKINDQHFRDLWELQKGSSNTPCGSGVRIANTSDVDSHIRYDSEGVILIYSSVEVDSIKRLVADIHRLSNARLFALGMRKLLGVKTEERLEEGANSDCKPLNGAKGSTEGVGKFSEQMRRTFRIEAVGLLSLWFSFGSGVLARFVVEWESGREGCTMHVSPDQLWPHTKFLEEYINGGEVASLLDCIRLTAGPLHALAAATRPARAGQPAIVPGAGSTIPASSRQGTYVSAQGIPPSSVSPNVGQGAASSAGISVSSAATAALGNHAGVMLAAAGRGGSGIVPSSLLPIDVSVVLRGPYWIRIIYRKHFAVDMRCFAGDQVWLQPATPPKGGPSVGGSLPCPQFRPFIMEHVAQELNGLEPNFVGGQLTVGLSSSNNLNPGLSPPLATVNGSRVTLPGASGLSRPGNQVSGVNRAGNSLSVPSNIAAVGAGLALRRPPAAGGAAHVKGELNTAIIGLGDDGGYGGGWVPLVALKKVLRGILKYLGVLWLFAQLPDLLKEILGSILKENEGALLNLDQEQPALRFFVGGYVFAVSVHRVQLLLQVLSVKRFHNQQQQQQQNPASAQEELTQSEISEICDYFSRRVASEPYDASRVASFITLLTLPISVLREFLKLITWKKVMSQSQGGDVAPAQKPRIELCLENHAGLNMDGVSGNLSATKSNIHYDRPHNSVDFALTVVLDPAHIPHINAAGGAAWLPYCVSVRLRYSFGEAPTVSFLGMEGSHGGRACWLRVDEWEICKQRVARAIEVPGSSPADIAQGRLRLVADNVQRALHLCLQGLRDNTGVGVPGTSGAT</sequence>